<organism evidence="2 3">
    <name type="scientific">Dendrobium catenatum</name>
    <dbReference type="NCBI Taxonomy" id="906689"/>
    <lineage>
        <taxon>Eukaryota</taxon>
        <taxon>Viridiplantae</taxon>
        <taxon>Streptophyta</taxon>
        <taxon>Embryophyta</taxon>
        <taxon>Tracheophyta</taxon>
        <taxon>Spermatophyta</taxon>
        <taxon>Magnoliopsida</taxon>
        <taxon>Liliopsida</taxon>
        <taxon>Asparagales</taxon>
        <taxon>Orchidaceae</taxon>
        <taxon>Epidendroideae</taxon>
        <taxon>Malaxideae</taxon>
        <taxon>Dendrobiinae</taxon>
        <taxon>Dendrobium</taxon>
    </lineage>
</organism>
<evidence type="ECO:0000313" key="3">
    <source>
        <dbReference type="Proteomes" id="UP000233837"/>
    </source>
</evidence>
<protein>
    <submittedName>
        <fullName evidence="2">Protein LURP-one-related 7</fullName>
    </submittedName>
</protein>
<gene>
    <name evidence="2" type="ORF">MA16_Dca007023</name>
</gene>
<dbReference type="Gene3D" id="2.40.160.200">
    <property type="entry name" value="LURP1-related"/>
    <property type="match status" value="1"/>
</dbReference>
<dbReference type="InterPro" id="IPR025659">
    <property type="entry name" value="Tubby-like_C"/>
</dbReference>
<evidence type="ECO:0000313" key="2">
    <source>
        <dbReference type="EMBL" id="PKU67988.1"/>
    </source>
</evidence>
<proteinExistence type="inferred from homology"/>
<reference evidence="2 3" key="1">
    <citation type="journal article" date="2016" name="Sci. Rep.">
        <title>The Dendrobium catenatum Lindl. genome sequence provides insights into polysaccharide synthase, floral development and adaptive evolution.</title>
        <authorList>
            <person name="Zhang G.Q."/>
            <person name="Xu Q."/>
            <person name="Bian C."/>
            <person name="Tsai W.C."/>
            <person name="Yeh C.M."/>
            <person name="Liu K.W."/>
            <person name="Yoshida K."/>
            <person name="Zhang L.S."/>
            <person name="Chang S.B."/>
            <person name="Chen F."/>
            <person name="Shi Y."/>
            <person name="Su Y.Y."/>
            <person name="Zhang Y.Q."/>
            <person name="Chen L.J."/>
            <person name="Yin Y."/>
            <person name="Lin M."/>
            <person name="Huang H."/>
            <person name="Deng H."/>
            <person name="Wang Z.W."/>
            <person name="Zhu S.L."/>
            <person name="Zhao X."/>
            <person name="Deng C."/>
            <person name="Niu S.C."/>
            <person name="Huang J."/>
            <person name="Wang M."/>
            <person name="Liu G.H."/>
            <person name="Yang H.J."/>
            <person name="Xiao X.J."/>
            <person name="Hsiao Y.Y."/>
            <person name="Wu W.L."/>
            <person name="Chen Y.Y."/>
            <person name="Mitsuda N."/>
            <person name="Ohme-Takagi M."/>
            <person name="Luo Y.B."/>
            <person name="Van de Peer Y."/>
            <person name="Liu Z.J."/>
        </authorList>
    </citation>
    <scope>NUCLEOTIDE SEQUENCE [LARGE SCALE GENOMIC DNA]</scope>
    <source>
        <tissue evidence="2">The whole plant</tissue>
    </source>
</reference>
<dbReference type="Proteomes" id="UP000233837">
    <property type="component" value="Unassembled WGS sequence"/>
</dbReference>
<keyword evidence="3" id="KW-1185">Reference proteome</keyword>
<reference evidence="2 3" key="2">
    <citation type="journal article" date="2017" name="Nature">
        <title>The Apostasia genome and the evolution of orchids.</title>
        <authorList>
            <person name="Zhang G.Q."/>
            <person name="Liu K.W."/>
            <person name="Li Z."/>
            <person name="Lohaus R."/>
            <person name="Hsiao Y.Y."/>
            <person name="Niu S.C."/>
            <person name="Wang J.Y."/>
            <person name="Lin Y.C."/>
            <person name="Xu Q."/>
            <person name="Chen L.J."/>
            <person name="Yoshida K."/>
            <person name="Fujiwara S."/>
            <person name="Wang Z.W."/>
            <person name="Zhang Y.Q."/>
            <person name="Mitsuda N."/>
            <person name="Wang M."/>
            <person name="Liu G.H."/>
            <person name="Pecoraro L."/>
            <person name="Huang H.X."/>
            <person name="Xiao X.J."/>
            <person name="Lin M."/>
            <person name="Wu X.Y."/>
            <person name="Wu W.L."/>
            <person name="Chen Y.Y."/>
            <person name="Chang S.B."/>
            <person name="Sakamoto S."/>
            <person name="Ohme-Takagi M."/>
            <person name="Yagi M."/>
            <person name="Zeng S.J."/>
            <person name="Shen C.Y."/>
            <person name="Yeh C.M."/>
            <person name="Luo Y.B."/>
            <person name="Tsai W.C."/>
            <person name="Van de Peer Y."/>
            <person name="Liu Z.J."/>
        </authorList>
    </citation>
    <scope>NUCLEOTIDE SEQUENCE [LARGE SCALE GENOMIC DNA]</scope>
    <source>
        <tissue evidence="2">The whole plant</tissue>
    </source>
</reference>
<evidence type="ECO:0000256" key="1">
    <source>
        <dbReference type="ARBA" id="ARBA00005437"/>
    </source>
</evidence>
<sequence length="184" mass="21079">MAEPIFPATWEIPTDYTFRKYRVGLKGSDFKVFDAYGNLLYLIQCRSFSMSPRRVVTLLDAADSPLITAAHLDEGWQGFKGYSWEPNDLLFTVQKLAYSTFKTELEVLVSSENLRNEKQKFILKGSPFQRSCTIYMGDSIVAQANPLYKLKKFIYSRNKFRLTLYPGNDHPLALAMLVTFFGGN</sequence>
<dbReference type="AlphaFoldDB" id="A0A2I0VX53"/>
<dbReference type="InterPro" id="IPR038595">
    <property type="entry name" value="LOR_sf"/>
</dbReference>
<dbReference type="PANTHER" id="PTHR31087">
    <property type="match status" value="1"/>
</dbReference>
<dbReference type="Pfam" id="PF04525">
    <property type="entry name" value="LOR"/>
    <property type="match status" value="1"/>
</dbReference>
<dbReference type="InterPro" id="IPR007612">
    <property type="entry name" value="LOR"/>
</dbReference>
<comment type="similarity">
    <text evidence="1">Belongs to the LOR family.</text>
</comment>
<dbReference type="OrthoDB" id="770293at2759"/>
<accession>A0A2I0VX53</accession>
<name>A0A2I0VX53_9ASPA</name>
<dbReference type="SUPFAM" id="SSF54518">
    <property type="entry name" value="Tubby C-terminal domain-like"/>
    <property type="match status" value="1"/>
</dbReference>
<dbReference type="PANTHER" id="PTHR31087:SF85">
    <property type="entry name" value="PROTEIN LURP-ONE-RELATED 7"/>
    <property type="match status" value="1"/>
</dbReference>
<dbReference type="EMBL" id="KZ503159">
    <property type="protein sequence ID" value="PKU67988.1"/>
    <property type="molecule type" value="Genomic_DNA"/>
</dbReference>